<dbReference type="Pfam" id="PF10671">
    <property type="entry name" value="TcpQ"/>
    <property type="match status" value="1"/>
</dbReference>
<feature type="domain" description="Toxin co-regulated pilus biosynthesis protein Q C-terminal" evidence="1">
    <location>
        <begin position="218"/>
        <end position="301"/>
    </location>
</feature>
<protein>
    <submittedName>
        <fullName evidence="2">Pilus assembly protein PilL</fullName>
    </submittedName>
</protein>
<dbReference type="RefSeq" id="WP_182998423.1">
    <property type="nucleotide sequence ID" value="NZ_JABEQJ010000022.1"/>
</dbReference>
<name>A0A7W4NPH6_9PROT</name>
<gene>
    <name evidence="2" type="ORF">HLH48_15670</name>
</gene>
<dbReference type="Proteomes" id="UP000589085">
    <property type="component" value="Unassembled WGS sequence"/>
</dbReference>
<evidence type="ECO:0000259" key="1">
    <source>
        <dbReference type="Pfam" id="PF10671"/>
    </source>
</evidence>
<reference evidence="2 3" key="1">
    <citation type="submission" date="2020-04" db="EMBL/GenBank/DDBJ databases">
        <title>Description of novel Gluconacetobacter.</title>
        <authorList>
            <person name="Sombolestani A."/>
        </authorList>
    </citation>
    <scope>NUCLEOTIDE SEQUENCE [LARGE SCALE GENOMIC DNA]</scope>
    <source>
        <strain evidence="2 3">LMG 19747</strain>
    </source>
</reference>
<accession>A0A7W4NPH6</accession>
<dbReference type="PROSITE" id="PS51257">
    <property type="entry name" value="PROKAR_LIPOPROTEIN"/>
    <property type="match status" value="1"/>
</dbReference>
<proteinExistence type="predicted"/>
<sequence length="306" mass="32403">MRGGILAPFVLAGALCACADQTRLSERSHISGASFRDVSALTVFIADILADTLPPATTTLRVIPLSGDDPDHAAFLLANTLRERGFALSPDGMPYPGSHSVRYAVSPVGGNLVLELDADDASTTCLYGHTPSGALKPVGSCTSRNGTSLTLRIPAIALPDREPMALATAAPAVATHPLPSQPRGPFPITPSGPAEVPTQTPVVAPLPRPIITQAPLPVWVLLKGEPVRDQMLAWGDKAGWTVIWPVDREMNWIVPVTTSFTGRFDDKESGPLAQVIRTLVAEDKPVKLDLYYPNRTAVISNTGVAQ</sequence>
<dbReference type="AlphaFoldDB" id="A0A7W4NPH6"/>
<evidence type="ECO:0000313" key="3">
    <source>
        <dbReference type="Proteomes" id="UP000589085"/>
    </source>
</evidence>
<dbReference type="InterPro" id="IPR018927">
    <property type="entry name" value="Pilus_synth_Q_C"/>
</dbReference>
<evidence type="ECO:0000313" key="2">
    <source>
        <dbReference type="EMBL" id="MBB2161592.1"/>
    </source>
</evidence>
<organism evidence="2 3">
    <name type="scientific">Gluconacetobacter sacchari</name>
    <dbReference type="NCBI Taxonomy" id="92759"/>
    <lineage>
        <taxon>Bacteria</taxon>
        <taxon>Pseudomonadati</taxon>
        <taxon>Pseudomonadota</taxon>
        <taxon>Alphaproteobacteria</taxon>
        <taxon>Acetobacterales</taxon>
        <taxon>Acetobacteraceae</taxon>
        <taxon>Gluconacetobacter</taxon>
    </lineage>
</organism>
<comment type="caution">
    <text evidence="2">The sequence shown here is derived from an EMBL/GenBank/DDBJ whole genome shotgun (WGS) entry which is preliminary data.</text>
</comment>
<dbReference type="EMBL" id="JABEQJ010000022">
    <property type="protein sequence ID" value="MBB2161592.1"/>
    <property type="molecule type" value="Genomic_DNA"/>
</dbReference>